<organism evidence="2 3">
    <name type="scientific">Parathielavia appendiculata</name>
    <dbReference type="NCBI Taxonomy" id="2587402"/>
    <lineage>
        <taxon>Eukaryota</taxon>
        <taxon>Fungi</taxon>
        <taxon>Dikarya</taxon>
        <taxon>Ascomycota</taxon>
        <taxon>Pezizomycotina</taxon>
        <taxon>Sordariomycetes</taxon>
        <taxon>Sordariomycetidae</taxon>
        <taxon>Sordariales</taxon>
        <taxon>Chaetomiaceae</taxon>
        <taxon>Parathielavia</taxon>
    </lineage>
</organism>
<sequence length="116" mass="13010">MRFGSLVLAGLAGLAGFAPSVVADWLETTWTCDADFFVICNHINTPYQHFHTDFGSYDLNSVNDGCHATGVPGTTESCIDWQNTIAHFKYWHQSYKCCLKKNAAGRFFHRRFLPGS</sequence>
<accession>A0AAN6U1N1</accession>
<name>A0AAN6U1N1_9PEZI</name>
<dbReference type="GeneID" id="87829333"/>
<evidence type="ECO:0000313" key="2">
    <source>
        <dbReference type="EMBL" id="KAK4124728.1"/>
    </source>
</evidence>
<keyword evidence="1" id="KW-0732">Signal</keyword>
<comment type="caution">
    <text evidence="2">The sequence shown here is derived from an EMBL/GenBank/DDBJ whole genome shotgun (WGS) entry which is preliminary data.</text>
</comment>
<dbReference type="EMBL" id="MU853226">
    <property type="protein sequence ID" value="KAK4124728.1"/>
    <property type="molecule type" value="Genomic_DNA"/>
</dbReference>
<dbReference type="AlphaFoldDB" id="A0AAN6U1N1"/>
<evidence type="ECO:0000313" key="3">
    <source>
        <dbReference type="Proteomes" id="UP001302602"/>
    </source>
</evidence>
<feature type="signal peptide" evidence="1">
    <location>
        <begin position="1"/>
        <end position="23"/>
    </location>
</feature>
<keyword evidence="3" id="KW-1185">Reference proteome</keyword>
<feature type="chain" id="PRO_5042928473" evidence="1">
    <location>
        <begin position="24"/>
        <end position="116"/>
    </location>
</feature>
<gene>
    <name evidence="2" type="ORF">N657DRAFT_643478</name>
</gene>
<reference evidence="2" key="1">
    <citation type="journal article" date="2023" name="Mol. Phylogenet. Evol.">
        <title>Genome-scale phylogeny and comparative genomics of the fungal order Sordariales.</title>
        <authorList>
            <person name="Hensen N."/>
            <person name="Bonometti L."/>
            <person name="Westerberg I."/>
            <person name="Brannstrom I.O."/>
            <person name="Guillou S."/>
            <person name="Cros-Aarteil S."/>
            <person name="Calhoun S."/>
            <person name="Haridas S."/>
            <person name="Kuo A."/>
            <person name="Mondo S."/>
            <person name="Pangilinan J."/>
            <person name="Riley R."/>
            <person name="LaButti K."/>
            <person name="Andreopoulos B."/>
            <person name="Lipzen A."/>
            <person name="Chen C."/>
            <person name="Yan M."/>
            <person name="Daum C."/>
            <person name="Ng V."/>
            <person name="Clum A."/>
            <person name="Steindorff A."/>
            <person name="Ohm R.A."/>
            <person name="Martin F."/>
            <person name="Silar P."/>
            <person name="Natvig D.O."/>
            <person name="Lalanne C."/>
            <person name="Gautier V."/>
            <person name="Ament-Velasquez S.L."/>
            <person name="Kruys A."/>
            <person name="Hutchinson M.I."/>
            <person name="Powell A.J."/>
            <person name="Barry K."/>
            <person name="Miller A.N."/>
            <person name="Grigoriev I.V."/>
            <person name="Debuchy R."/>
            <person name="Gladieux P."/>
            <person name="Hiltunen Thoren M."/>
            <person name="Johannesson H."/>
        </authorList>
    </citation>
    <scope>NUCLEOTIDE SEQUENCE</scope>
    <source>
        <strain evidence="2">CBS 731.68</strain>
    </source>
</reference>
<proteinExistence type="predicted"/>
<evidence type="ECO:0000256" key="1">
    <source>
        <dbReference type="SAM" id="SignalP"/>
    </source>
</evidence>
<reference evidence="2" key="2">
    <citation type="submission" date="2023-05" db="EMBL/GenBank/DDBJ databases">
        <authorList>
            <consortium name="Lawrence Berkeley National Laboratory"/>
            <person name="Steindorff A."/>
            <person name="Hensen N."/>
            <person name="Bonometti L."/>
            <person name="Westerberg I."/>
            <person name="Brannstrom I.O."/>
            <person name="Guillou S."/>
            <person name="Cros-Aarteil S."/>
            <person name="Calhoun S."/>
            <person name="Haridas S."/>
            <person name="Kuo A."/>
            <person name="Mondo S."/>
            <person name="Pangilinan J."/>
            <person name="Riley R."/>
            <person name="Labutti K."/>
            <person name="Andreopoulos B."/>
            <person name="Lipzen A."/>
            <person name="Chen C."/>
            <person name="Yanf M."/>
            <person name="Daum C."/>
            <person name="Ng V."/>
            <person name="Clum A."/>
            <person name="Ohm R."/>
            <person name="Martin F."/>
            <person name="Silar P."/>
            <person name="Natvig D."/>
            <person name="Lalanne C."/>
            <person name="Gautier V."/>
            <person name="Ament-Velasquez S.L."/>
            <person name="Kruys A."/>
            <person name="Hutchinson M.I."/>
            <person name="Powell A.J."/>
            <person name="Barry K."/>
            <person name="Miller A.N."/>
            <person name="Grigoriev I.V."/>
            <person name="Debuchy R."/>
            <person name="Gladieux P."/>
            <person name="Thoren M.H."/>
            <person name="Johannesson H."/>
        </authorList>
    </citation>
    <scope>NUCLEOTIDE SEQUENCE</scope>
    <source>
        <strain evidence="2">CBS 731.68</strain>
    </source>
</reference>
<dbReference type="RefSeq" id="XP_062648499.1">
    <property type="nucleotide sequence ID" value="XM_062792564.1"/>
</dbReference>
<dbReference type="Proteomes" id="UP001302602">
    <property type="component" value="Unassembled WGS sequence"/>
</dbReference>
<protein>
    <submittedName>
        <fullName evidence="2">Uncharacterized protein</fullName>
    </submittedName>
</protein>